<proteinExistence type="predicted"/>
<organism evidence="1 2">
    <name type="scientific">Pseudarthrobacter siccitolerans</name>
    <dbReference type="NCBI Taxonomy" id="861266"/>
    <lineage>
        <taxon>Bacteria</taxon>
        <taxon>Bacillati</taxon>
        <taxon>Actinomycetota</taxon>
        <taxon>Actinomycetes</taxon>
        <taxon>Micrococcales</taxon>
        <taxon>Micrococcaceae</taxon>
        <taxon>Pseudarthrobacter</taxon>
    </lineage>
</organism>
<name>A0ABU0PG96_9MICC</name>
<protein>
    <submittedName>
        <fullName evidence="1">Uncharacterized protein</fullName>
    </submittedName>
</protein>
<evidence type="ECO:0000313" key="2">
    <source>
        <dbReference type="Proteomes" id="UP001236806"/>
    </source>
</evidence>
<sequence>MWAIPLILIFVLVKLAEGAEQNPQAAVVVALFIGAVIFAARLLNPPAHPEPQSEPARFRQAKRELRQAKSDAEFELRWILFQDSERDWYG</sequence>
<accession>A0ABU0PG96</accession>
<keyword evidence="2" id="KW-1185">Reference proteome</keyword>
<dbReference type="EMBL" id="JAUSXB010000001">
    <property type="protein sequence ID" value="MDQ0672984.1"/>
    <property type="molecule type" value="Genomic_DNA"/>
</dbReference>
<gene>
    <name evidence="1" type="ORF">QFZ36_000545</name>
</gene>
<evidence type="ECO:0000313" key="1">
    <source>
        <dbReference type="EMBL" id="MDQ0672984.1"/>
    </source>
</evidence>
<reference evidence="1 2" key="1">
    <citation type="submission" date="2023-07" db="EMBL/GenBank/DDBJ databases">
        <title>Comparative genomics of wheat-associated soil bacteria to identify genetic determinants of phenazine resistance.</title>
        <authorList>
            <person name="Mouncey N."/>
        </authorList>
    </citation>
    <scope>NUCLEOTIDE SEQUENCE [LARGE SCALE GENOMIC DNA]</scope>
    <source>
        <strain evidence="1 2">W1I3</strain>
    </source>
</reference>
<dbReference type="Proteomes" id="UP001236806">
    <property type="component" value="Unassembled WGS sequence"/>
</dbReference>
<comment type="caution">
    <text evidence="1">The sequence shown here is derived from an EMBL/GenBank/DDBJ whole genome shotgun (WGS) entry which is preliminary data.</text>
</comment>